<dbReference type="SUPFAM" id="SSF75708">
    <property type="entry name" value="Chemotaxis phosphatase CheZ"/>
    <property type="match status" value="1"/>
</dbReference>
<accession>A0A317EAH7</accession>
<evidence type="ECO:0000313" key="3">
    <source>
        <dbReference type="Proteomes" id="UP000246077"/>
    </source>
</evidence>
<feature type="compositionally biased region" description="Pro residues" evidence="1">
    <location>
        <begin position="212"/>
        <end position="222"/>
    </location>
</feature>
<dbReference type="GO" id="GO:0003824">
    <property type="term" value="F:catalytic activity"/>
    <property type="evidence" value="ECO:0007669"/>
    <property type="project" value="InterPro"/>
</dbReference>
<sequence>MLGDNLSAQVGSLVDHLRRRGQDPSLVEVASVTEVLIATMQAYFRSIDTSIYREFRELSDYIAKAKGEIASLRPGDLQRDRLPRAGRELEAIVRSTEEATNKIMAAAEAIMAADPAGGAYGALVSDRCMEIFEACSFQDITGQRISKVVETLTYIEERVSRLKDALGAELADVPAEETRKGDAALLNGPALEGEGIAQDEVDKLLGEAAAPKPEPAPAPAPTLAPGAKASQADIDALFD</sequence>
<dbReference type="Proteomes" id="UP000246077">
    <property type="component" value="Unassembled WGS sequence"/>
</dbReference>
<dbReference type="RefSeq" id="WP_109919594.1">
    <property type="nucleotide sequence ID" value="NZ_QGLF01000001.1"/>
</dbReference>
<reference evidence="3" key="1">
    <citation type="submission" date="2018-05" db="EMBL/GenBank/DDBJ databases">
        <title>Zavarzinia sp. HR-AS.</title>
        <authorList>
            <person name="Lee Y."/>
            <person name="Jeon C.O."/>
        </authorList>
    </citation>
    <scope>NUCLEOTIDE SEQUENCE [LARGE SCALE GENOMIC DNA]</scope>
    <source>
        <strain evidence="3">DSM 1231</strain>
    </source>
</reference>
<dbReference type="Pfam" id="PF04344">
    <property type="entry name" value="CheZ"/>
    <property type="match status" value="1"/>
</dbReference>
<evidence type="ECO:0000256" key="1">
    <source>
        <dbReference type="SAM" id="MobiDB-lite"/>
    </source>
</evidence>
<dbReference type="EMBL" id="QGLF01000001">
    <property type="protein sequence ID" value="PWR23562.1"/>
    <property type="molecule type" value="Genomic_DNA"/>
</dbReference>
<keyword evidence="3" id="KW-1185">Reference proteome</keyword>
<dbReference type="AlphaFoldDB" id="A0A317EAH7"/>
<name>A0A317EAH7_9PROT</name>
<dbReference type="InterPro" id="IPR007439">
    <property type="entry name" value="Chemotax_Pase_CheZ"/>
</dbReference>
<proteinExistence type="predicted"/>
<organism evidence="2 3">
    <name type="scientific">Zavarzinia compransoris</name>
    <dbReference type="NCBI Taxonomy" id="1264899"/>
    <lineage>
        <taxon>Bacteria</taxon>
        <taxon>Pseudomonadati</taxon>
        <taxon>Pseudomonadota</taxon>
        <taxon>Alphaproteobacteria</taxon>
        <taxon>Rhodospirillales</taxon>
        <taxon>Zavarziniaceae</taxon>
        <taxon>Zavarzinia</taxon>
    </lineage>
</organism>
<comment type="caution">
    <text evidence="2">The sequence shown here is derived from an EMBL/GenBank/DDBJ whole genome shotgun (WGS) entry which is preliminary data.</text>
</comment>
<dbReference type="OrthoDB" id="7269965at2"/>
<dbReference type="Gene3D" id="1.10.287.500">
    <property type="entry name" value="Helix hairpin bin"/>
    <property type="match status" value="1"/>
</dbReference>
<gene>
    <name evidence="2" type="ORF">DKG75_03035</name>
</gene>
<dbReference type="GO" id="GO:0050920">
    <property type="term" value="P:regulation of chemotaxis"/>
    <property type="evidence" value="ECO:0007669"/>
    <property type="project" value="InterPro"/>
</dbReference>
<feature type="region of interest" description="Disordered" evidence="1">
    <location>
        <begin position="205"/>
        <end position="239"/>
    </location>
</feature>
<dbReference type="GO" id="GO:0009288">
    <property type="term" value="C:bacterial-type flagellum"/>
    <property type="evidence" value="ECO:0007669"/>
    <property type="project" value="InterPro"/>
</dbReference>
<evidence type="ECO:0000313" key="2">
    <source>
        <dbReference type="EMBL" id="PWR23562.1"/>
    </source>
</evidence>
<protein>
    <submittedName>
        <fullName evidence="2">Chemotaxis protein</fullName>
    </submittedName>
</protein>